<feature type="transmembrane region" description="Helical" evidence="6">
    <location>
        <begin position="272"/>
        <end position="293"/>
    </location>
</feature>
<feature type="transmembrane region" description="Helical" evidence="6">
    <location>
        <begin position="485"/>
        <end position="507"/>
    </location>
</feature>
<feature type="transmembrane region" description="Helical" evidence="6">
    <location>
        <begin position="411"/>
        <end position="437"/>
    </location>
</feature>
<evidence type="ECO:0000256" key="1">
    <source>
        <dbReference type="ARBA" id="ARBA00004651"/>
    </source>
</evidence>
<feature type="transmembrane region" description="Helical" evidence="6">
    <location>
        <begin position="389"/>
        <end position="405"/>
    </location>
</feature>
<protein>
    <recommendedName>
        <fullName evidence="9">Amino acid permease-associated region</fullName>
    </recommendedName>
</protein>
<evidence type="ECO:0000256" key="2">
    <source>
        <dbReference type="ARBA" id="ARBA00022475"/>
    </source>
</evidence>
<gene>
    <name evidence="7" type="ORF">KN1_29310</name>
</gene>
<organism evidence="7 8">
    <name type="scientific">Stygiolobus caldivivus</name>
    <dbReference type="NCBI Taxonomy" id="2824673"/>
    <lineage>
        <taxon>Archaea</taxon>
        <taxon>Thermoproteota</taxon>
        <taxon>Thermoprotei</taxon>
        <taxon>Sulfolobales</taxon>
        <taxon>Sulfolobaceae</taxon>
        <taxon>Stygiolobus</taxon>
    </lineage>
</organism>
<dbReference type="Proteomes" id="UP000825123">
    <property type="component" value="Chromosome"/>
</dbReference>
<keyword evidence="2" id="KW-1003">Cell membrane</keyword>
<dbReference type="GO" id="GO:0022857">
    <property type="term" value="F:transmembrane transporter activity"/>
    <property type="evidence" value="ECO:0007669"/>
    <property type="project" value="InterPro"/>
</dbReference>
<dbReference type="RefSeq" id="WP_221288503.1">
    <property type="nucleotide sequence ID" value="NZ_AP024597.1"/>
</dbReference>
<feature type="transmembrane region" description="Helical" evidence="6">
    <location>
        <begin position="97"/>
        <end position="114"/>
    </location>
</feature>
<dbReference type="InterPro" id="IPR050367">
    <property type="entry name" value="APC_superfamily"/>
</dbReference>
<dbReference type="AlphaFoldDB" id="A0A8D5UAI5"/>
<dbReference type="PANTHER" id="PTHR42770">
    <property type="entry name" value="AMINO ACID TRANSPORTER-RELATED"/>
    <property type="match status" value="1"/>
</dbReference>
<feature type="transmembrane region" description="Helical" evidence="6">
    <location>
        <begin position="179"/>
        <end position="201"/>
    </location>
</feature>
<feature type="transmembrane region" description="Helical" evidence="6">
    <location>
        <begin position="233"/>
        <end position="252"/>
    </location>
</feature>
<keyword evidence="3 6" id="KW-0812">Transmembrane</keyword>
<feature type="transmembrane region" description="Helical" evidence="6">
    <location>
        <begin position="55"/>
        <end position="76"/>
    </location>
</feature>
<name>A0A8D5UAI5_9CREN</name>
<reference evidence="7 8" key="1">
    <citation type="submission" date="2021-04" db="EMBL/GenBank/DDBJ databases">
        <title>Complete genome sequence of Stygiolobus sp. KN-1.</title>
        <authorList>
            <person name="Nakamura K."/>
            <person name="Sakai H."/>
            <person name="Kurosawa N."/>
        </authorList>
    </citation>
    <scope>NUCLEOTIDE SEQUENCE [LARGE SCALE GENOMIC DNA]</scope>
    <source>
        <strain evidence="7 8">KN-1</strain>
    </source>
</reference>
<evidence type="ECO:0000256" key="5">
    <source>
        <dbReference type="ARBA" id="ARBA00023136"/>
    </source>
</evidence>
<feature type="transmembrane region" description="Helical" evidence="6">
    <location>
        <begin position="27"/>
        <end position="49"/>
    </location>
</feature>
<evidence type="ECO:0000313" key="8">
    <source>
        <dbReference type="Proteomes" id="UP000825123"/>
    </source>
</evidence>
<dbReference type="Pfam" id="PF13520">
    <property type="entry name" value="AA_permease_2"/>
    <property type="match status" value="1"/>
</dbReference>
<dbReference type="GeneID" id="66164644"/>
<evidence type="ECO:0008006" key="9">
    <source>
        <dbReference type="Google" id="ProtNLM"/>
    </source>
</evidence>
<dbReference type="PANTHER" id="PTHR42770:SF7">
    <property type="entry name" value="MEMBRANE PROTEIN"/>
    <property type="match status" value="1"/>
</dbReference>
<feature type="transmembrane region" description="Helical" evidence="6">
    <location>
        <begin position="449"/>
        <end position="473"/>
    </location>
</feature>
<sequence>MSREESKKLFVRETSGLVRTLNGRDVFLMNFMYLAPAASIAYPLTFAFFFPGANWILATVIGALLALPTAMMYYYISRLTPKTAADYIYVSRYLGPRVGLIQALVNLFGYGIGIDVQTEMSLVIVPFFQAIGVAFHNQGLINLGNELISNTTYYFAFTTLMILLVGLVMVFSIKWVARVISSLTILQIVGTIAIIILLAYIGKGGFVSAFNSLSSEFKGPYYSDLVSSSIPPFSLFGTLMLGIMIMGNLFIYNNAPVWVGGEVKKGYKTIRAGILYSYVVAAIISVILVYIIVADIGQRFFLYTSVNGWTTSSGSGIPIAPYSLLAYVIIPAIHNIPLLLLLLISGLTWYISYALIGAVAGIRAMFAASFDRMLPEKFADVSVRLKSPYVSTLVFLAIALIFNYLEIYQGFSLSLMFGVISYMLFQYFIASLGALKLSKKEKNEITSKLLITSILSIIAVGSAVGLMLGYGILTYTPNGFGYDLFSGNIIPSVSLLAGIVITAEVWYEIVKWYRMKKDGIDIRMVFTEIPPD</sequence>
<dbReference type="Gene3D" id="1.20.1740.10">
    <property type="entry name" value="Amino acid/polyamine transporter I"/>
    <property type="match status" value="1"/>
</dbReference>
<evidence type="ECO:0000256" key="3">
    <source>
        <dbReference type="ARBA" id="ARBA00022692"/>
    </source>
</evidence>
<dbReference type="PIRSF" id="PIRSF006060">
    <property type="entry name" value="AA_transporter"/>
    <property type="match status" value="1"/>
</dbReference>
<keyword evidence="8" id="KW-1185">Reference proteome</keyword>
<evidence type="ECO:0000256" key="6">
    <source>
        <dbReference type="SAM" id="Phobius"/>
    </source>
</evidence>
<dbReference type="GO" id="GO:0005886">
    <property type="term" value="C:plasma membrane"/>
    <property type="evidence" value="ECO:0007669"/>
    <property type="project" value="UniProtKB-SubCell"/>
</dbReference>
<feature type="transmembrane region" description="Helical" evidence="6">
    <location>
        <begin position="153"/>
        <end position="173"/>
    </location>
</feature>
<keyword evidence="5 6" id="KW-0472">Membrane</keyword>
<accession>A0A8D5UAI5</accession>
<evidence type="ECO:0000313" key="7">
    <source>
        <dbReference type="EMBL" id="BCU71634.1"/>
    </source>
</evidence>
<dbReference type="KEGG" id="csty:KN1_29310"/>
<comment type="subcellular location">
    <subcellularLocation>
        <location evidence="1">Cell membrane</location>
        <topology evidence="1">Multi-pass membrane protein</topology>
    </subcellularLocation>
</comment>
<keyword evidence="4 6" id="KW-1133">Transmembrane helix</keyword>
<dbReference type="EMBL" id="AP024597">
    <property type="protein sequence ID" value="BCU71634.1"/>
    <property type="molecule type" value="Genomic_DNA"/>
</dbReference>
<evidence type="ECO:0000256" key="4">
    <source>
        <dbReference type="ARBA" id="ARBA00022989"/>
    </source>
</evidence>
<dbReference type="InterPro" id="IPR002293">
    <property type="entry name" value="AA/rel_permease1"/>
</dbReference>
<proteinExistence type="predicted"/>